<proteinExistence type="predicted"/>
<name>A0AAD4SHD7_9MAGN</name>
<organism evidence="2 3">
    <name type="scientific">Papaver atlanticum</name>
    <dbReference type="NCBI Taxonomy" id="357466"/>
    <lineage>
        <taxon>Eukaryota</taxon>
        <taxon>Viridiplantae</taxon>
        <taxon>Streptophyta</taxon>
        <taxon>Embryophyta</taxon>
        <taxon>Tracheophyta</taxon>
        <taxon>Spermatophyta</taxon>
        <taxon>Magnoliopsida</taxon>
        <taxon>Ranunculales</taxon>
        <taxon>Papaveraceae</taxon>
        <taxon>Papaveroideae</taxon>
        <taxon>Papaver</taxon>
    </lineage>
</organism>
<reference evidence="2" key="1">
    <citation type="submission" date="2022-04" db="EMBL/GenBank/DDBJ databases">
        <title>A functionally conserved STORR gene fusion in Papaver species that diverged 16.8 million years ago.</title>
        <authorList>
            <person name="Catania T."/>
        </authorList>
    </citation>
    <scope>NUCLEOTIDE SEQUENCE</scope>
    <source>
        <strain evidence="2">S-188037</strain>
    </source>
</reference>
<dbReference type="AlphaFoldDB" id="A0AAD4SHD7"/>
<keyword evidence="3" id="KW-1185">Reference proteome</keyword>
<protein>
    <submittedName>
        <fullName evidence="2">Uncharacterized protein</fullName>
    </submittedName>
</protein>
<feature type="region of interest" description="Disordered" evidence="1">
    <location>
        <begin position="42"/>
        <end position="96"/>
    </location>
</feature>
<dbReference type="EMBL" id="JAJJMB010010574">
    <property type="protein sequence ID" value="KAI3907817.1"/>
    <property type="molecule type" value="Genomic_DNA"/>
</dbReference>
<feature type="compositionally biased region" description="Polar residues" evidence="1">
    <location>
        <begin position="76"/>
        <end position="89"/>
    </location>
</feature>
<evidence type="ECO:0000313" key="3">
    <source>
        <dbReference type="Proteomes" id="UP001202328"/>
    </source>
</evidence>
<sequence>MSLGLNSANMEKEAMQDDLCSMFVVVVEEGCLSPRFGRIGHQNTGFRCPAEPTYQNTSFRHPAKPRKELEHKVQVPRSQPPTNRNSQRGDSIMEPSKSFILPEISQSWDKFNVRLRQTHRLSYRQRS</sequence>
<gene>
    <name evidence="2" type="ORF">MKW98_027129</name>
</gene>
<evidence type="ECO:0000256" key="1">
    <source>
        <dbReference type="SAM" id="MobiDB-lite"/>
    </source>
</evidence>
<dbReference type="Proteomes" id="UP001202328">
    <property type="component" value="Unassembled WGS sequence"/>
</dbReference>
<evidence type="ECO:0000313" key="2">
    <source>
        <dbReference type="EMBL" id="KAI3907817.1"/>
    </source>
</evidence>
<comment type="caution">
    <text evidence="2">The sequence shown here is derived from an EMBL/GenBank/DDBJ whole genome shotgun (WGS) entry which is preliminary data.</text>
</comment>
<accession>A0AAD4SHD7</accession>